<dbReference type="Proteomes" id="UP000664521">
    <property type="component" value="Unassembled WGS sequence"/>
</dbReference>
<sequence>MAAPPWVGMNFTTKLNSTPPNSLTQFVPKLPSPFVVAIIGASRNIGAATAKAFAQAGATGLILTGTSESRILHDTKKEVEAAASTPDIKVTVLAADIGDPSSAKLVADTIESSYGRLDLLINNAGVVSTHESAFNKIESIGIEQIQKTMQVNFVGKFATIQALLPLLLKSKGGAKTVISITSAMSHFASMGAIGYNISELATNRLIEAVAEGYGSEGVLAFAVHPGIVATMPPPIGMAPEARAWAIDDVGLCGAFLLWLVKERREWLSGRYLSANWDVEELEAKRDIIVKKDQLKMRMVV</sequence>
<comment type="caution">
    <text evidence="1">The sequence shown here is derived from an EMBL/GenBank/DDBJ whole genome shotgun (WGS) entry which is preliminary data.</text>
</comment>
<gene>
    <name evidence="1" type="ORF">HETSPECPRED_002367</name>
</gene>
<organism evidence="1 2">
    <name type="scientific">Heterodermia speciosa</name>
    <dbReference type="NCBI Taxonomy" id="116794"/>
    <lineage>
        <taxon>Eukaryota</taxon>
        <taxon>Fungi</taxon>
        <taxon>Dikarya</taxon>
        <taxon>Ascomycota</taxon>
        <taxon>Pezizomycotina</taxon>
        <taxon>Lecanoromycetes</taxon>
        <taxon>OSLEUM clade</taxon>
        <taxon>Lecanoromycetidae</taxon>
        <taxon>Caliciales</taxon>
        <taxon>Physciaceae</taxon>
        <taxon>Heterodermia</taxon>
    </lineage>
</organism>
<dbReference type="OrthoDB" id="1933717at2759"/>
<reference evidence="1" key="1">
    <citation type="submission" date="2021-03" db="EMBL/GenBank/DDBJ databases">
        <authorList>
            <person name="Tagirdzhanova G."/>
        </authorList>
    </citation>
    <scope>NUCLEOTIDE SEQUENCE</scope>
</reference>
<evidence type="ECO:0008006" key="3">
    <source>
        <dbReference type="Google" id="ProtNLM"/>
    </source>
</evidence>
<proteinExistence type="predicted"/>
<evidence type="ECO:0000313" key="2">
    <source>
        <dbReference type="Proteomes" id="UP000664521"/>
    </source>
</evidence>
<dbReference type="EMBL" id="CAJPDS010000150">
    <property type="protein sequence ID" value="CAF9940300.1"/>
    <property type="molecule type" value="Genomic_DNA"/>
</dbReference>
<accession>A0A8H3J3Y3</accession>
<dbReference type="SUPFAM" id="SSF51735">
    <property type="entry name" value="NAD(P)-binding Rossmann-fold domains"/>
    <property type="match status" value="1"/>
</dbReference>
<dbReference type="Pfam" id="PF00106">
    <property type="entry name" value="adh_short"/>
    <property type="match status" value="1"/>
</dbReference>
<protein>
    <recommendedName>
        <fullName evidence="3">NAD(P)-binding protein</fullName>
    </recommendedName>
</protein>
<name>A0A8H3J3Y3_9LECA</name>
<evidence type="ECO:0000313" key="1">
    <source>
        <dbReference type="EMBL" id="CAF9940300.1"/>
    </source>
</evidence>
<keyword evidence="2" id="KW-1185">Reference proteome</keyword>
<dbReference type="PRINTS" id="PR00081">
    <property type="entry name" value="GDHRDH"/>
</dbReference>
<dbReference type="PANTHER" id="PTHR43975:SF2">
    <property type="entry name" value="EG:BACR7A4.14 PROTEIN-RELATED"/>
    <property type="match status" value="1"/>
</dbReference>
<dbReference type="PANTHER" id="PTHR43975">
    <property type="entry name" value="ZGC:101858"/>
    <property type="match status" value="1"/>
</dbReference>
<dbReference type="InterPro" id="IPR002347">
    <property type="entry name" value="SDR_fam"/>
</dbReference>
<dbReference type="Gene3D" id="3.40.50.720">
    <property type="entry name" value="NAD(P)-binding Rossmann-like Domain"/>
    <property type="match status" value="1"/>
</dbReference>
<dbReference type="CDD" id="cd05233">
    <property type="entry name" value="SDR_c"/>
    <property type="match status" value="1"/>
</dbReference>
<dbReference type="AlphaFoldDB" id="A0A8H3J3Y3"/>
<dbReference type="InterPro" id="IPR036291">
    <property type="entry name" value="NAD(P)-bd_dom_sf"/>
</dbReference>